<sequence length="180" mass="19773">MLRRQLLIAVPAAVCVGLARATHAGAPGLLPSGRRLGQARLRFFGLSVYDATLWAEPGFDAVQFERHRFVLELHYLRTLYGKAIAERSLKEMRGVGSVSDAQATRWLDAMLKLFPDVKDGDHIAGLHVPGEGARFTLNERPLGDVSDAEFARLFFGIWLSPATSEPQMRTQLLAQAGTTS</sequence>
<dbReference type="Pfam" id="PF16036">
    <property type="entry name" value="Chalcone_3"/>
    <property type="match status" value="1"/>
</dbReference>
<organism evidence="3 4">
    <name type="scientific">Hydrogenophaga atypica</name>
    <dbReference type="NCBI Taxonomy" id="249409"/>
    <lineage>
        <taxon>Bacteria</taxon>
        <taxon>Pseudomonadati</taxon>
        <taxon>Pseudomonadota</taxon>
        <taxon>Betaproteobacteria</taxon>
        <taxon>Burkholderiales</taxon>
        <taxon>Comamonadaceae</taxon>
        <taxon>Hydrogenophaga</taxon>
    </lineage>
</organism>
<evidence type="ECO:0000313" key="4">
    <source>
        <dbReference type="Proteomes" id="UP001596501"/>
    </source>
</evidence>
<feature type="domain" description="Chalcone isomerase" evidence="2">
    <location>
        <begin position="71"/>
        <end position="173"/>
    </location>
</feature>
<evidence type="ECO:0000259" key="2">
    <source>
        <dbReference type="Pfam" id="PF16036"/>
    </source>
</evidence>
<dbReference type="GO" id="GO:0016853">
    <property type="term" value="F:isomerase activity"/>
    <property type="evidence" value="ECO:0007669"/>
    <property type="project" value="UniProtKB-KW"/>
</dbReference>
<evidence type="ECO:0000313" key="3">
    <source>
        <dbReference type="EMBL" id="MFC7407450.1"/>
    </source>
</evidence>
<keyword evidence="1" id="KW-0732">Signal</keyword>
<feature type="signal peptide" evidence="1">
    <location>
        <begin position="1"/>
        <end position="21"/>
    </location>
</feature>
<accession>A0ABW2QDB5</accession>
<keyword evidence="3" id="KW-0413">Isomerase</keyword>
<protein>
    <submittedName>
        <fullName evidence="3">Chalcone isomerase family protein</fullName>
    </submittedName>
</protein>
<evidence type="ECO:0000256" key="1">
    <source>
        <dbReference type="SAM" id="SignalP"/>
    </source>
</evidence>
<feature type="chain" id="PRO_5045654127" evidence="1">
    <location>
        <begin position="22"/>
        <end position="180"/>
    </location>
</feature>
<keyword evidence="4" id="KW-1185">Reference proteome</keyword>
<dbReference type="Proteomes" id="UP001596501">
    <property type="component" value="Unassembled WGS sequence"/>
</dbReference>
<name>A0ABW2QDB5_9BURK</name>
<comment type="caution">
    <text evidence="3">The sequence shown here is derived from an EMBL/GenBank/DDBJ whole genome shotgun (WGS) entry which is preliminary data.</text>
</comment>
<dbReference type="RefSeq" id="WP_382200527.1">
    <property type="nucleotide sequence ID" value="NZ_JBHTCA010000001.1"/>
</dbReference>
<dbReference type="InterPro" id="IPR016087">
    <property type="entry name" value="Chalcone_isomerase"/>
</dbReference>
<gene>
    <name evidence="3" type="ORF">ACFQPB_01105</name>
</gene>
<proteinExistence type="predicted"/>
<dbReference type="EMBL" id="JBHTCA010000001">
    <property type="protein sequence ID" value="MFC7407450.1"/>
    <property type="molecule type" value="Genomic_DNA"/>
</dbReference>
<reference evidence="4" key="1">
    <citation type="journal article" date="2019" name="Int. J. Syst. Evol. Microbiol.">
        <title>The Global Catalogue of Microorganisms (GCM) 10K type strain sequencing project: providing services to taxonomists for standard genome sequencing and annotation.</title>
        <authorList>
            <consortium name="The Broad Institute Genomics Platform"/>
            <consortium name="The Broad Institute Genome Sequencing Center for Infectious Disease"/>
            <person name="Wu L."/>
            <person name="Ma J."/>
        </authorList>
    </citation>
    <scope>NUCLEOTIDE SEQUENCE [LARGE SCALE GENOMIC DNA]</scope>
    <source>
        <strain evidence="4">CGMCC 1.12371</strain>
    </source>
</reference>